<dbReference type="GO" id="GO:0009882">
    <property type="term" value="F:blue light photoreceptor activity"/>
    <property type="evidence" value="ECO:0007669"/>
    <property type="project" value="InterPro"/>
</dbReference>
<organism evidence="2 3">
    <name type="scientific">Aequorivita xiaoshiensis</name>
    <dbReference type="NCBI Taxonomy" id="2874476"/>
    <lineage>
        <taxon>Bacteria</taxon>
        <taxon>Pseudomonadati</taxon>
        <taxon>Bacteroidota</taxon>
        <taxon>Flavobacteriia</taxon>
        <taxon>Flavobacteriales</taxon>
        <taxon>Flavobacteriaceae</taxon>
        <taxon>Aequorivita</taxon>
    </lineage>
</organism>
<evidence type="ECO:0000313" key="2">
    <source>
        <dbReference type="EMBL" id="MCG2431131.1"/>
    </source>
</evidence>
<comment type="caution">
    <text evidence="2">The sequence shown here is derived from an EMBL/GenBank/DDBJ whole genome shotgun (WGS) entry which is preliminary data.</text>
</comment>
<dbReference type="Proteomes" id="UP001139462">
    <property type="component" value="Unassembled WGS sequence"/>
</dbReference>
<evidence type="ECO:0000313" key="3">
    <source>
        <dbReference type="Proteomes" id="UP001139462"/>
    </source>
</evidence>
<dbReference type="Pfam" id="PF04940">
    <property type="entry name" value="BLUF"/>
    <property type="match status" value="1"/>
</dbReference>
<dbReference type="SUPFAM" id="SSF54975">
    <property type="entry name" value="Acylphosphatase/BLUF domain-like"/>
    <property type="match status" value="1"/>
</dbReference>
<dbReference type="InterPro" id="IPR036046">
    <property type="entry name" value="Acylphosphatase-like_dom_sf"/>
</dbReference>
<dbReference type="InterPro" id="IPR007024">
    <property type="entry name" value="BLUF_domain"/>
</dbReference>
<dbReference type="RefSeq" id="WP_237608280.1">
    <property type="nucleotide sequence ID" value="NZ_JAIRBB010000006.1"/>
</dbReference>
<dbReference type="GO" id="GO:0071949">
    <property type="term" value="F:FAD binding"/>
    <property type="evidence" value="ECO:0007669"/>
    <property type="project" value="InterPro"/>
</dbReference>
<dbReference type="AlphaFoldDB" id="A0A9X1UD01"/>
<keyword evidence="3" id="KW-1185">Reference proteome</keyword>
<name>A0A9X1UD01_9FLAO</name>
<dbReference type="Gene3D" id="3.30.70.100">
    <property type="match status" value="1"/>
</dbReference>
<sequence>MKHTICYLSKDHQPMKNSELENLFNQVLEFNNSSNISGILLHNNNFFLQVLEGKKETIQELYATIRKDNRHKDILIVLDQKIESRIFKNYDARFSILKNKDDIEKINIYLSRYSSNNNYPTNIKRLLEPFLL</sequence>
<protein>
    <submittedName>
        <fullName evidence="2">BLUF domain-containing protein</fullName>
    </submittedName>
</protein>
<gene>
    <name evidence="2" type="ORF">K8344_08370</name>
</gene>
<reference evidence="2" key="1">
    <citation type="submission" date="2021-09" db="EMBL/GenBank/DDBJ databases">
        <title>Genome of Aequorivita sp. strain F64183.</title>
        <authorList>
            <person name="Wang Y."/>
        </authorList>
    </citation>
    <scope>NUCLEOTIDE SEQUENCE</scope>
    <source>
        <strain evidence="2">F64183</strain>
    </source>
</reference>
<evidence type="ECO:0000259" key="1">
    <source>
        <dbReference type="PROSITE" id="PS50925"/>
    </source>
</evidence>
<proteinExistence type="predicted"/>
<dbReference type="SMART" id="SM01034">
    <property type="entry name" value="BLUF"/>
    <property type="match status" value="1"/>
</dbReference>
<feature type="domain" description="BLUF" evidence="1">
    <location>
        <begin position="2"/>
        <end position="93"/>
    </location>
</feature>
<dbReference type="EMBL" id="JAIRBB010000006">
    <property type="protein sequence ID" value="MCG2431131.1"/>
    <property type="molecule type" value="Genomic_DNA"/>
</dbReference>
<accession>A0A9X1UD01</accession>
<dbReference type="PROSITE" id="PS50925">
    <property type="entry name" value="BLUF"/>
    <property type="match status" value="1"/>
</dbReference>